<dbReference type="GO" id="GO:0003677">
    <property type="term" value="F:DNA binding"/>
    <property type="evidence" value="ECO:0007669"/>
    <property type="project" value="UniProtKB-KW"/>
</dbReference>
<dbReference type="InterPro" id="IPR014284">
    <property type="entry name" value="RNA_pol_sigma-70_dom"/>
</dbReference>
<dbReference type="Pfam" id="PF04542">
    <property type="entry name" value="Sigma70_r2"/>
    <property type="match status" value="1"/>
</dbReference>
<dbReference type="Gene3D" id="1.10.1740.10">
    <property type="match status" value="1"/>
</dbReference>
<evidence type="ECO:0000256" key="5">
    <source>
        <dbReference type="ARBA" id="ARBA00023163"/>
    </source>
</evidence>
<keyword evidence="3" id="KW-0731">Sigma factor</keyword>
<dbReference type="NCBIfam" id="TIGR02937">
    <property type="entry name" value="sigma70-ECF"/>
    <property type="match status" value="1"/>
</dbReference>
<feature type="domain" description="RNA polymerase sigma factor 70 region 4 type 2" evidence="7">
    <location>
        <begin position="134"/>
        <end position="182"/>
    </location>
</feature>
<dbReference type="PANTHER" id="PTHR43133">
    <property type="entry name" value="RNA POLYMERASE ECF-TYPE SIGMA FACTO"/>
    <property type="match status" value="1"/>
</dbReference>
<dbReference type="PANTHER" id="PTHR43133:SF8">
    <property type="entry name" value="RNA POLYMERASE SIGMA FACTOR HI_1459-RELATED"/>
    <property type="match status" value="1"/>
</dbReference>
<protein>
    <submittedName>
        <fullName evidence="8">Sigma-70 family RNA polymerase sigma factor</fullName>
    </submittedName>
</protein>
<dbReference type="Pfam" id="PF08281">
    <property type="entry name" value="Sigma70_r4_2"/>
    <property type="match status" value="1"/>
</dbReference>
<dbReference type="InterPro" id="IPR013325">
    <property type="entry name" value="RNA_pol_sigma_r2"/>
</dbReference>
<evidence type="ECO:0000259" key="7">
    <source>
        <dbReference type="Pfam" id="PF08281"/>
    </source>
</evidence>
<keyword evidence="2" id="KW-0805">Transcription regulation</keyword>
<evidence type="ECO:0000256" key="2">
    <source>
        <dbReference type="ARBA" id="ARBA00023015"/>
    </source>
</evidence>
<dbReference type="GO" id="GO:0006352">
    <property type="term" value="P:DNA-templated transcription initiation"/>
    <property type="evidence" value="ECO:0007669"/>
    <property type="project" value="InterPro"/>
</dbReference>
<dbReference type="Proteomes" id="UP001179501">
    <property type="component" value="Chromosome"/>
</dbReference>
<dbReference type="SUPFAM" id="SSF88659">
    <property type="entry name" value="Sigma3 and sigma4 domains of RNA polymerase sigma factors"/>
    <property type="match status" value="1"/>
</dbReference>
<evidence type="ECO:0000313" key="8">
    <source>
        <dbReference type="EMBL" id="WCG02427.1"/>
    </source>
</evidence>
<dbReference type="GO" id="GO:0016987">
    <property type="term" value="F:sigma factor activity"/>
    <property type="evidence" value="ECO:0007669"/>
    <property type="project" value="UniProtKB-KW"/>
</dbReference>
<evidence type="ECO:0000259" key="6">
    <source>
        <dbReference type="Pfam" id="PF04542"/>
    </source>
</evidence>
<organism evidence="8 9">
    <name type="scientific">Porphyromonas gingivalis</name>
    <name type="common">Bacteroides gingivalis</name>
    <dbReference type="NCBI Taxonomy" id="837"/>
    <lineage>
        <taxon>Bacteria</taxon>
        <taxon>Pseudomonadati</taxon>
        <taxon>Bacteroidota</taxon>
        <taxon>Bacteroidia</taxon>
        <taxon>Bacteroidales</taxon>
        <taxon>Porphyromonadaceae</taxon>
        <taxon>Porphyromonas</taxon>
    </lineage>
</organism>
<evidence type="ECO:0000313" key="9">
    <source>
        <dbReference type="Proteomes" id="UP001179501"/>
    </source>
</evidence>
<dbReference type="SUPFAM" id="SSF88946">
    <property type="entry name" value="Sigma2 domain of RNA polymerase sigma factors"/>
    <property type="match status" value="1"/>
</dbReference>
<name>A0AAE9XCL6_PORGN</name>
<proteinExistence type="inferred from homology"/>
<reference evidence="8" key="1">
    <citation type="submission" date="2023-01" db="EMBL/GenBank/DDBJ databases">
        <title>Phages are important unrecognized players in the ecology of the oral pathogen Porphyromonas gingivalis.</title>
        <authorList>
            <person name="Matrishin C.B."/>
            <person name="Kauffman K.M."/>
        </authorList>
    </citation>
    <scope>NUCLEOTIDE SEQUENCE</scope>
    <source>
        <strain evidence="8">ATCC 49417</strain>
    </source>
</reference>
<dbReference type="AlphaFoldDB" id="A0AAE9XCL6"/>
<gene>
    <name evidence="8" type="ORF">NY151_07045</name>
</gene>
<dbReference type="InterPro" id="IPR039425">
    <property type="entry name" value="RNA_pol_sigma-70-like"/>
</dbReference>
<evidence type="ECO:0000256" key="3">
    <source>
        <dbReference type="ARBA" id="ARBA00023082"/>
    </source>
</evidence>
<evidence type="ECO:0000256" key="1">
    <source>
        <dbReference type="ARBA" id="ARBA00010641"/>
    </source>
</evidence>
<comment type="similarity">
    <text evidence="1">Belongs to the sigma-70 factor family. ECF subfamily.</text>
</comment>
<dbReference type="InterPro" id="IPR036388">
    <property type="entry name" value="WH-like_DNA-bd_sf"/>
</dbReference>
<evidence type="ECO:0000256" key="4">
    <source>
        <dbReference type="ARBA" id="ARBA00023125"/>
    </source>
</evidence>
<keyword evidence="4" id="KW-0238">DNA-binding</keyword>
<dbReference type="RefSeq" id="WP_232518181.1">
    <property type="nucleotide sequence ID" value="NZ_CP024593.1"/>
</dbReference>
<dbReference type="InterPro" id="IPR013324">
    <property type="entry name" value="RNA_pol_sigma_r3/r4-like"/>
</dbReference>
<dbReference type="EMBL" id="CP116614">
    <property type="protein sequence ID" value="WCG02427.1"/>
    <property type="molecule type" value="Genomic_DNA"/>
</dbReference>
<dbReference type="InterPro" id="IPR013249">
    <property type="entry name" value="RNA_pol_sigma70_r4_t2"/>
</dbReference>
<dbReference type="Gene3D" id="1.10.10.10">
    <property type="entry name" value="Winged helix-like DNA-binding domain superfamily/Winged helix DNA-binding domain"/>
    <property type="match status" value="1"/>
</dbReference>
<sequence>MHLHIYRGIPADACPYTRERTEYDVNTIAFKEIFLPIRPSIRAVCHAFLRDDEEAEDATQEVYLRLWEARMRLDGLDNPRAYAIRIARNYCLNLIRKASNSPYPTSLEAAEVQEVSETLGGEADLLLSEQIGRLRQWLRGVSELHRTVFAMSHFRRLSNGEIAERLGLTEGNVRVILCRLRREAKEVMKDDA</sequence>
<feature type="domain" description="RNA polymerase sigma-70 region 2" evidence="6">
    <location>
        <begin position="38"/>
        <end position="99"/>
    </location>
</feature>
<dbReference type="InterPro" id="IPR007627">
    <property type="entry name" value="RNA_pol_sigma70_r2"/>
</dbReference>
<accession>A0AAE9XCL6</accession>
<keyword evidence="5" id="KW-0804">Transcription</keyword>